<protein>
    <submittedName>
        <fullName evidence="5">LuxR family transcriptional regulator</fullName>
    </submittedName>
</protein>
<dbReference type="Gene3D" id="1.10.10.10">
    <property type="entry name" value="Winged helix-like DNA-binding domain superfamily/Winged helix DNA-binding domain"/>
    <property type="match status" value="1"/>
</dbReference>
<dbReference type="Proteomes" id="UP000314251">
    <property type="component" value="Unassembled WGS sequence"/>
</dbReference>
<keyword evidence="1" id="KW-0805">Transcription regulation</keyword>
<organism evidence="5 6">
    <name type="scientific">Streptomyces mimosae</name>
    <dbReference type="NCBI Taxonomy" id="2586635"/>
    <lineage>
        <taxon>Bacteria</taxon>
        <taxon>Bacillati</taxon>
        <taxon>Actinomycetota</taxon>
        <taxon>Actinomycetes</taxon>
        <taxon>Kitasatosporales</taxon>
        <taxon>Streptomycetaceae</taxon>
        <taxon>Streptomyces</taxon>
    </lineage>
</organism>
<evidence type="ECO:0000256" key="3">
    <source>
        <dbReference type="ARBA" id="ARBA00023163"/>
    </source>
</evidence>
<evidence type="ECO:0000313" key="6">
    <source>
        <dbReference type="Proteomes" id="UP000314251"/>
    </source>
</evidence>
<dbReference type="InterPro" id="IPR000792">
    <property type="entry name" value="Tscrpt_reg_LuxR_C"/>
</dbReference>
<evidence type="ECO:0000313" key="5">
    <source>
        <dbReference type="EMBL" id="KAB8164276.1"/>
    </source>
</evidence>
<dbReference type="PRINTS" id="PR00038">
    <property type="entry name" value="HTHLUXR"/>
</dbReference>
<keyword evidence="6" id="KW-1185">Reference proteome</keyword>
<dbReference type="PANTHER" id="PTHR44688">
    <property type="entry name" value="DNA-BINDING TRANSCRIPTIONAL ACTIVATOR DEVR_DOSR"/>
    <property type="match status" value="1"/>
</dbReference>
<reference evidence="5" key="1">
    <citation type="submission" date="2019-10" db="EMBL/GenBank/DDBJ databases">
        <title>Nonomuraea sp. nov., isolated from Phyllanthus amarus.</title>
        <authorList>
            <person name="Klykleung N."/>
            <person name="Tanasupawat S."/>
        </authorList>
    </citation>
    <scope>NUCLEOTIDE SEQUENCE [LARGE SCALE GENOMIC DNA]</scope>
    <source>
        <strain evidence="5">3MP-10</strain>
    </source>
</reference>
<evidence type="ECO:0000256" key="1">
    <source>
        <dbReference type="ARBA" id="ARBA00023015"/>
    </source>
</evidence>
<evidence type="ECO:0000256" key="2">
    <source>
        <dbReference type="ARBA" id="ARBA00023125"/>
    </source>
</evidence>
<dbReference type="SUPFAM" id="SSF46894">
    <property type="entry name" value="C-terminal effector domain of the bipartite response regulators"/>
    <property type="match status" value="1"/>
</dbReference>
<dbReference type="GO" id="GO:0006355">
    <property type="term" value="P:regulation of DNA-templated transcription"/>
    <property type="evidence" value="ECO:0007669"/>
    <property type="project" value="InterPro"/>
</dbReference>
<dbReference type="RefSeq" id="WP_139669292.1">
    <property type="nucleotide sequence ID" value="NZ_VDLY02000010.1"/>
</dbReference>
<comment type="caution">
    <text evidence="5">The sequence shown here is derived from an EMBL/GenBank/DDBJ whole genome shotgun (WGS) entry which is preliminary data.</text>
</comment>
<dbReference type="SMART" id="SM00421">
    <property type="entry name" value="HTH_LUXR"/>
    <property type="match status" value="1"/>
</dbReference>
<dbReference type="Pfam" id="PF00196">
    <property type="entry name" value="GerE"/>
    <property type="match status" value="1"/>
</dbReference>
<dbReference type="GO" id="GO:0003677">
    <property type="term" value="F:DNA binding"/>
    <property type="evidence" value="ECO:0007669"/>
    <property type="project" value="UniProtKB-KW"/>
</dbReference>
<name>A0A5N6A8K1_9ACTN</name>
<accession>A0A5N6A8K1</accession>
<keyword evidence="3" id="KW-0804">Transcription</keyword>
<dbReference type="InterPro" id="IPR016032">
    <property type="entry name" value="Sig_transdc_resp-reg_C-effctor"/>
</dbReference>
<dbReference type="EMBL" id="VDLY02000010">
    <property type="protein sequence ID" value="KAB8164276.1"/>
    <property type="molecule type" value="Genomic_DNA"/>
</dbReference>
<dbReference type="PROSITE" id="PS50043">
    <property type="entry name" value="HTH_LUXR_2"/>
    <property type="match status" value="1"/>
</dbReference>
<dbReference type="InterPro" id="IPR036388">
    <property type="entry name" value="WH-like_DNA-bd_sf"/>
</dbReference>
<dbReference type="OrthoDB" id="7053960at2"/>
<proteinExistence type="predicted"/>
<dbReference type="Gene3D" id="3.30.450.80">
    <property type="entry name" value="Transcription factor LuxR-like, autoinducer-binding domain"/>
    <property type="match status" value="1"/>
</dbReference>
<dbReference type="PROSITE" id="PS00622">
    <property type="entry name" value="HTH_LUXR_1"/>
    <property type="match status" value="1"/>
</dbReference>
<sequence>MNGDTAPRVAGHAVVTTASTPRRLPAGEALPPGDYRRLFAVWEAVERAPDLATFRESLLRALEEWFGYSTVVVLHGPTVGEAIRGGQGIKSGYSQEFLDAYARRWINHDPYMAPHAHRLLRERGVVTLRELRPERDPEQAAFVNEFLAAHDIHDKVGMVIDAGAEGWCYVGAIQRGVRRMPARDVAVMRVLSRQLAPLTTERLAGERLAAETGAALGLTPREREVADLAARGLTNEQIARRLFVGVTTVKKHLGRVLAKTGAHSRTQLAARWGEFSTR</sequence>
<dbReference type="PANTHER" id="PTHR44688:SF16">
    <property type="entry name" value="DNA-BINDING TRANSCRIPTIONAL ACTIVATOR DEVR_DOSR"/>
    <property type="match status" value="1"/>
</dbReference>
<keyword evidence="2" id="KW-0238">DNA-binding</keyword>
<feature type="domain" description="HTH luxR-type" evidence="4">
    <location>
        <begin position="211"/>
        <end position="276"/>
    </location>
</feature>
<dbReference type="InterPro" id="IPR036693">
    <property type="entry name" value="TF_LuxR_autoind-bd_dom_sf"/>
</dbReference>
<evidence type="ECO:0000259" key="4">
    <source>
        <dbReference type="PROSITE" id="PS50043"/>
    </source>
</evidence>
<gene>
    <name evidence="5" type="ORF">FH607_016715</name>
</gene>
<dbReference type="CDD" id="cd06170">
    <property type="entry name" value="LuxR_C_like"/>
    <property type="match status" value="1"/>
</dbReference>
<dbReference type="AlphaFoldDB" id="A0A5N6A8K1"/>